<protein>
    <recommendedName>
        <fullName evidence="4">Phosphoribosylaminoimidazole-succinocarboxamide synthase</fullName>
        <ecNumber evidence="3">6.3.2.6</ecNumber>
    </recommendedName>
    <alternativeName>
        <fullName evidence="9">SAICAR synthetase</fullName>
    </alternativeName>
</protein>
<dbReference type="InterPro" id="IPR028923">
    <property type="entry name" value="SAICAR_synt/ADE2_N"/>
</dbReference>
<keyword evidence="5" id="KW-0436">Ligase</keyword>
<keyword evidence="8" id="KW-0067">ATP-binding</keyword>
<evidence type="ECO:0000256" key="1">
    <source>
        <dbReference type="ARBA" id="ARBA00004672"/>
    </source>
</evidence>
<keyword evidence="7" id="KW-0658">Purine biosynthesis</keyword>
<dbReference type="PROSITE" id="PS01057">
    <property type="entry name" value="SAICAR_SYNTHETASE_1"/>
    <property type="match status" value="1"/>
</dbReference>
<evidence type="ECO:0000256" key="9">
    <source>
        <dbReference type="ARBA" id="ARBA00030409"/>
    </source>
</evidence>
<dbReference type="PANTHER" id="PTHR43700:SF1">
    <property type="entry name" value="PHOSPHORIBOSYLAMINOIMIDAZOLE-SUCCINOCARBOXAMIDE SYNTHASE"/>
    <property type="match status" value="1"/>
</dbReference>
<comment type="pathway">
    <text evidence="1">Purine metabolism; IMP biosynthesis via de novo pathway; 5-amino-1-(5-phospho-D-ribosyl)imidazole-4-carboxamide from 5-amino-1-(5-phospho-D-ribosyl)imidazole-4-carboxylate: step 1/2.</text>
</comment>
<keyword evidence="12" id="KW-1185">Reference proteome</keyword>
<dbReference type="GO" id="GO:0004639">
    <property type="term" value="F:phosphoribosylaminoimidazolesuccinocarboxamide synthase activity"/>
    <property type="evidence" value="ECO:0007669"/>
    <property type="project" value="UniProtKB-EC"/>
</dbReference>
<dbReference type="CDD" id="cd01414">
    <property type="entry name" value="SAICAR_synt_Sc"/>
    <property type="match status" value="1"/>
</dbReference>
<dbReference type="GO" id="GO:0006189">
    <property type="term" value="P:'de novo' IMP biosynthetic process"/>
    <property type="evidence" value="ECO:0007669"/>
    <property type="project" value="UniProtKB-UniPathway"/>
</dbReference>
<organism evidence="11 12">
    <name type="scientific">Hanseniaspora valbyensis NRRL Y-1626</name>
    <dbReference type="NCBI Taxonomy" id="766949"/>
    <lineage>
        <taxon>Eukaryota</taxon>
        <taxon>Fungi</taxon>
        <taxon>Dikarya</taxon>
        <taxon>Ascomycota</taxon>
        <taxon>Saccharomycotina</taxon>
        <taxon>Saccharomycetes</taxon>
        <taxon>Saccharomycodales</taxon>
        <taxon>Saccharomycodaceae</taxon>
        <taxon>Hanseniaspora</taxon>
    </lineage>
</organism>
<evidence type="ECO:0000313" key="11">
    <source>
        <dbReference type="EMBL" id="OBA28406.1"/>
    </source>
</evidence>
<evidence type="ECO:0000256" key="6">
    <source>
        <dbReference type="ARBA" id="ARBA00022741"/>
    </source>
</evidence>
<evidence type="ECO:0000256" key="7">
    <source>
        <dbReference type="ARBA" id="ARBA00022755"/>
    </source>
</evidence>
<dbReference type="InterPro" id="IPR018236">
    <property type="entry name" value="SAICAR_synthetase_CS"/>
</dbReference>
<evidence type="ECO:0000256" key="3">
    <source>
        <dbReference type="ARBA" id="ARBA00012217"/>
    </source>
</evidence>
<dbReference type="Gene3D" id="3.30.470.20">
    <property type="entry name" value="ATP-grasp fold, B domain"/>
    <property type="match status" value="1"/>
</dbReference>
<comment type="similarity">
    <text evidence="2">Belongs to the SAICAR synthetase family.</text>
</comment>
<proteinExistence type="inferred from homology"/>
<dbReference type="Proteomes" id="UP000092321">
    <property type="component" value="Unassembled WGS sequence"/>
</dbReference>
<accession>A0A1B7TI40</accession>
<sequence length="318" mass="36753">MPEYSYNATPLLATKQIASENIKLLAKGKVRDIYELVDNKDYLLFIATDRISAYDVIMKNGIPEKGKLLTQLSKFWFKDILKDSVRNHLYIDDNDKIKEFLQIKDDAVFDSEIRDRCLIVKKHDLIPLECIVRGYITGSGWKEYKKDGTIHGMEVLPKNKEYKQCEKLETPMFTPSTKAEQGMHDENISIEKAIEILNGDVKLMKRIEDLALKLYSKAHDYALTRGIIIADTKFEFGYDKATDEIILVDEVLTPDSSRFWSQKTYEIGRDQDSYDKQFLRNWLTATGVAGQDGISMPEDIVKRTFDKYKEAYEVLAKN</sequence>
<dbReference type="NCBIfam" id="TIGR00081">
    <property type="entry name" value="purC"/>
    <property type="match status" value="1"/>
</dbReference>
<dbReference type="InterPro" id="IPR001636">
    <property type="entry name" value="SAICAR_synth"/>
</dbReference>
<evidence type="ECO:0000256" key="8">
    <source>
        <dbReference type="ARBA" id="ARBA00022840"/>
    </source>
</evidence>
<dbReference type="Gene3D" id="3.30.200.20">
    <property type="entry name" value="Phosphorylase Kinase, domain 1"/>
    <property type="match status" value="1"/>
</dbReference>
<dbReference type="FunFam" id="3.30.470.20:FF:000015">
    <property type="entry name" value="Phosphoribosylaminoimidazole-succinocarboxamide synthase"/>
    <property type="match status" value="1"/>
</dbReference>
<dbReference type="SUPFAM" id="SSF56104">
    <property type="entry name" value="SAICAR synthase-like"/>
    <property type="match status" value="1"/>
</dbReference>
<dbReference type="AlphaFoldDB" id="A0A1B7TI40"/>
<keyword evidence="6" id="KW-0547">Nucleotide-binding</keyword>
<dbReference type="UniPathway" id="UPA00074">
    <property type="reaction ID" value="UER00131"/>
</dbReference>
<feature type="domain" description="SAICAR synthetase/ADE2 N-terminal" evidence="10">
    <location>
        <begin position="25"/>
        <end position="292"/>
    </location>
</feature>
<gene>
    <name evidence="11" type="ORF">HANVADRAFT_51696</name>
</gene>
<dbReference type="NCBIfam" id="NF010568">
    <property type="entry name" value="PRK13961.1"/>
    <property type="match status" value="1"/>
</dbReference>
<dbReference type="PROSITE" id="PS01058">
    <property type="entry name" value="SAICAR_SYNTHETASE_2"/>
    <property type="match status" value="1"/>
</dbReference>
<dbReference type="OrthoDB" id="9991235at2759"/>
<dbReference type="GO" id="GO:0005737">
    <property type="term" value="C:cytoplasm"/>
    <property type="evidence" value="ECO:0007669"/>
    <property type="project" value="TreeGrafter"/>
</dbReference>
<dbReference type="EC" id="6.3.2.6" evidence="3"/>
<dbReference type="Pfam" id="PF01259">
    <property type="entry name" value="SAICAR_synt"/>
    <property type="match status" value="1"/>
</dbReference>
<dbReference type="HAMAP" id="MF_00137">
    <property type="entry name" value="SAICAR_synth"/>
    <property type="match status" value="1"/>
</dbReference>
<evidence type="ECO:0000313" key="12">
    <source>
        <dbReference type="Proteomes" id="UP000092321"/>
    </source>
</evidence>
<reference evidence="12" key="1">
    <citation type="journal article" date="2016" name="Proc. Natl. Acad. Sci. U.S.A.">
        <title>Comparative genomics of biotechnologically important yeasts.</title>
        <authorList>
            <person name="Riley R."/>
            <person name="Haridas S."/>
            <person name="Wolfe K.H."/>
            <person name="Lopes M.R."/>
            <person name="Hittinger C.T."/>
            <person name="Goeker M."/>
            <person name="Salamov A.A."/>
            <person name="Wisecaver J.H."/>
            <person name="Long T.M."/>
            <person name="Calvey C.H."/>
            <person name="Aerts A.L."/>
            <person name="Barry K.W."/>
            <person name="Choi C."/>
            <person name="Clum A."/>
            <person name="Coughlan A.Y."/>
            <person name="Deshpande S."/>
            <person name="Douglass A.P."/>
            <person name="Hanson S.J."/>
            <person name="Klenk H.-P."/>
            <person name="LaButti K.M."/>
            <person name="Lapidus A."/>
            <person name="Lindquist E.A."/>
            <person name="Lipzen A.M."/>
            <person name="Meier-Kolthoff J.P."/>
            <person name="Ohm R.A."/>
            <person name="Otillar R.P."/>
            <person name="Pangilinan J.L."/>
            <person name="Peng Y."/>
            <person name="Rokas A."/>
            <person name="Rosa C.A."/>
            <person name="Scheuner C."/>
            <person name="Sibirny A.A."/>
            <person name="Slot J.C."/>
            <person name="Stielow J.B."/>
            <person name="Sun H."/>
            <person name="Kurtzman C.P."/>
            <person name="Blackwell M."/>
            <person name="Grigoriev I.V."/>
            <person name="Jeffries T.W."/>
        </authorList>
    </citation>
    <scope>NUCLEOTIDE SEQUENCE [LARGE SCALE GENOMIC DNA]</scope>
    <source>
        <strain evidence="12">NRRL Y-1626</strain>
    </source>
</reference>
<comment type="caution">
    <text evidence="11">The sequence shown here is derived from an EMBL/GenBank/DDBJ whole genome shotgun (WGS) entry which is preliminary data.</text>
</comment>
<dbReference type="EMBL" id="LXPE01000004">
    <property type="protein sequence ID" value="OBA28406.1"/>
    <property type="molecule type" value="Genomic_DNA"/>
</dbReference>
<name>A0A1B7TI40_9ASCO</name>
<evidence type="ECO:0000256" key="5">
    <source>
        <dbReference type="ARBA" id="ARBA00022598"/>
    </source>
</evidence>
<dbReference type="PANTHER" id="PTHR43700">
    <property type="entry name" value="PHOSPHORIBOSYLAMINOIMIDAZOLE-SUCCINOCARBOXAMIDE SYNTHASE"/>
    <property type="match status" value="1"/>
</dbReference>
<evidence type="ECO:0000259" key="10">
    <source>
        <dbReference type="Pfam" id="PF01259"/>
    </source>
</evidence>
<evidence type="ECO:0000256" key="4">
    <source>
        <dbReference type="ARBA" id="ARBA00016460"/>
    </source>
</evidence>
<evidence type="ECO:0000256" key="2">
    <source>
        <dbReference type="ARBA" id="ARBA00010190"/>
    </source>
</evidence>
<dbReference type="GO" id="GO:0005524">
    <property type="term" value="F:ATP binding"/>
    <property type="evidence" value="ECO:0007669"/>
    <property type="project" value="UniProtKB-KW"/>
</dbReference>